<protein>
    <submittedName>
        <fullName evidence="1">Uncharacterized protein</fullName>
    </submittedName>
</protein>
<dbReference type="EMBL" id="VUJX02000001">
    <property type="protein sequence ID" value="KAL0943130.1"/>
    <property type="molecule type" value="Genomic_DNA"/>
</dbReference>
<evidence type="ECO:0000313" key="2">
    <source>
        <dbReference type="Proteomes" id="UP000805649"/>
    </source>
</evidence>
<accession>A0ACC3ZG95</accession>
<comment type="caution">
    <text evidence="1">The sequence shown here is derived from an EMBL/GenBank/DDBJ whole genome shotgun (WGS) entry which is preliminary data.</text>
</comment>
<dbReference type="Proteomes" id="UP000805649">
    <property type="component" value="Unassembled WGS sequence"/>
</dbReference>
<gene>
    <name evidence="1" type="ORF">CTRU02_201016</name>
</gene>
<keyword evidence="2" id="KW-1185">Reference proteome</keyword>
<organism evidence="1 2">
    <name type="scientific">Colletotrichum truncatum</name>
    <name type="common">Anthracnose fungus</name>
    <name type="synonym">Colletotrichum capsici</name>
    <dbReference type="NCBI Taxonomy" id="5467"/>
    <lineage>
        <taxon>Eukaryota</taxon>
        <taxon>Fungi</taxon>
        <taxon>Dikarya</taxon>
        <taxon>Ascomycota</taxon>
        <taxon>Pezizomycotina</taxon>
        <taxon>Sordariomycetes</taxon>
        <taxon>Hypocreomycetidae</taxon>
        <taxon>Glomerellales</taxon>
        <taxon>Glomerellaceae</taxon>
        <taxon>Colletotrichum</taxon>
        <taxon>Colletotrichum truncatum species complex</taxon>
    </lineage>
</organism>
<sequence length="316" mass="34594">MSNMTLLADAFGSKSSQSLPTDTRQPLVIGIASMFIVITIFFMAVRVYIRGYELRAWRLDDSMYVWSCVSSLDATQGPLGVHIWNMTAAQFTANGHFVVASVLMYQVSFNFVKATVLLQYRRAFAVPYIKHFCDIFLLFIFLIMTAMLIACGLILRVFLQPVYILDGDDSRFLIFGYVNAAVNLITDIIIFILPVPLIARLSLGTMQKAGLIASFGVGIFTCVISILRITSLSLGTDTSDVNYQGVPLVLLSVAEPTSGIVCACVPLLRPFLVKSGSSRIRKCGKRKTSGVTDDSSARKDLEASMPPQSPTSLPTA</sequence>
<reference evidence="1 2" key="1">
    <citation type="journal article" date="2020" name="Phytopathology">
        <title>Genome Sequence Resources of Colletotrichum truncatum, C. plurivorum, C. musicola, and C. sojae: Four Species Pathogenic to Soybean (Glycine max).</title>
        <authorList>
            <person name="Rogerio F."/>
            <person name="Boufleur T.R."/>
            <person name="Ciampi-Guillardi M."/>
            <person name="Sukno S.A."/>
            <person name="Thon M.R."/>
            <person name="Massola Junior N.S."/>
            <person name="Baroncelli R."/>
        </authorList>
    </citation>
    <scope>NUCLEOTIDE SEQUENCE [LARGE SCALE GENOMIC DNA]</scope>
    <source>
        <strain evidence="1 2">CMES1059</strain>
    </source>
</reference>
<name>A0ACC3ZG95_COLTU</name>
<evidence type="ECO:0000313" key="1">
    <source>
        <dbReference type="EMBL" id="KAL0943130.1"/>
    </source>
</evidence>
<proteinExistence type="predicted"/>